<evidence type="ECO:0000256" key="6">
    <source>
        <dbReference type="SAM" id="MobiDB-lite"/>
    </source>
</evidence>
<gene>
    <name evidence="8" type="ORF">FKW44_011698</name>
</gene>
<dbReference type="OrthoDB" id="1924260at2759"/>
<evidence type="ECO:0000256" key="5">
    <source>
        <dbReference type="PROSITE-ProRule" id="PRU01393"/>
    </source>
</evidence>
<dbReference type="InterPro" id="IPR036959">
    <property type="entry name" value="Peptidase_C12_UCH_sf"/>
</dbReference>
<feature type="non-terminal residue" evidence="8">
    <location>
        <position position="1"/>
    </location>
</feature>
<keyword evidence="3 8" id="KW-0378">Hydrolase</keyword>
<feature type="domain" description="UCH catalytic" evidence="7">
    <location>
        <begin position="1"/>
        <end position="70"/>
    </location>
</feature>
<keyword evidence="4" id="KW-0788">Thiol protease</keyword>
<evidence type="ECO:0000256" key="3">
    <source>
        <dbReference type="ARBA" id="ARBA00022801"/>
    </source>
</evidence>
<evidence type="ECO:0000313" key="9">
    <source>
        <dbReference type="Proteomes" id="UP000595437"/>
    </source>
</evidence>
<dbReference type="PROSITE" id="PS52048">
    <property type="entry name" value="UCH_DOMAIN"/>
    <property type="match status" value="1"/>
</dbReference>
<keyword evidence="9" id="KW-1185">Reference proteome</keyword>
<sequence length="70" mass="7394">VELSPTLSNLKKHVEGTDPEVKGWAIGNSPQLAHAHNSHAVPRAVGDGIEAPATLQPSLPPATREKPFIL</sequence>
<dbReference type="InterPro" id="IPR001578">
    <property type="entry name" value="Peptidase_C12_UCH"/>
</dbReference>
<dbReference type="Gene3D" id="3.40.532.10">
    <property type="entry name" value="Peptidase C12, ubiquitin carboxyl-terminal hydrolase"/>
    <property type="match status" value="1"/>
</dbReference>
<dbReference type="EMBL" id="CP045896">
    <property type="protein sequence ID" value="QQP50633.1"/>
    <property type="molecule type" value="Genomic_DNA"/>
</dbReference>
<evidence type="ECO:0000256" key="2">
    <source>
        <dbReference type="ARBA" id="ARBA00022786"/>
    </source>
</evidence>
<comment type="similarity">
    <text evidence="5">Belongs to the peptidase C12 family.</text>
</comment>
<evidence type="ECO:0000256" key="1">
    <source>
        <dbReference type="ARBA" id="ARBA00022670"/>
    </source>
</evidence>
<dbReference type="Proteomes" id="UP000595437">
    <property type="component" value="Chromosome 7"/>
</dbReference>
<evidence type="ECO:0000256" key="4">
    <source>
        <dbReference type="ARBA" id="ARBA00022807"/>
    </source>
</evidence>
<accession>A0A7T8K902</accession>
<evidence type="ECO:0000313" key="8">
    <source>
        <dbReference type="EMBL" id="QQP50633.1"/>
    </source>
</evidence>
<organism evidence="8 9">
    <name type="scientific">Caligus rogercresseyi</name>
    <name type="common">Sea louse</name>
    <dbReference type="NCBI Taxonomy" id="217165"/>
    <lineage>
        <taxon>Eukaryota</taxon>
        <taxon>Metazoa</taxon>
        <taxon>Ecdysozoa</taxon>
        <taxon>Arthropoda</taxon>
        <taxon>Crustacea</taxon>
        <taxon>Multicrustacea</taxon>
        <taxon>Hexanauplia</taxon>
        <taxon>Copepoda</taxon>
        <taxon>Siphonostomatoida</taxon>
        <taxon>Caligidae</taxon>
        <taxon>Caligus</taxon>
    </lineage>
</organism>
<proteinExistence type="inferred from homology"/>
<comment type="caution">
    <text evidence="5">Lacks conserved residue(s) required for the propagation of feature annotation.</text>
</comment>
<keyword evidence="1" id="KW-0645">Protease</keyword>
<feature type="compositionally biased region" description="Basic and acidic residues" evidence="6">
    <location>
        <begin position="12"/>
        <end position="21"/>
    </location>
</feature>
<protein>
    <submittedName>
        <fullName evidence="8">Ubiquitin carboxyl-terminal hydrolase</fullName>
    </submittedName>
</protein>
<dbReference type="GO" id="GO:0006511">
    <property type="term" value="P:ubiquitin-dependent protein catabolic process"/>
    <property type="evidence" value="ECO:0007669"/>
    <property type="project" value="InterPro"/>
</dbReference>
<feature type="region of interest" description="Disordered" evidence="6">
    <location>
        <begin position="1"/>
        <end position="22"/>
    </location>
</feature>
<name>A0A7T8K902_CALRO</name>
<evidence type="ECO:0000259" key="7">
    <source>
        <dbReference type="PROSITE" id="PS52048"/>
    </source>
</evidence>
<reference evidence="9" key="1">
    <citation type="submission" date="2021-01" db="EMBL/GenBank/DDBJ databases">
        <title>Caligus Genome Assembly.</title>
        <authorList>
            <person name="Gallardo-Escarate C."/>
        </authorList>
    </citation>
    <scope>NUCLEOTIDE SEQUENCE [LARGE SCALE GENOMIC DNA]</scope>
</reference>
<keyword evidence="2" id="KW-0833">Ubl conjugation pathway</keyword>
<feature type="region of interest" description="Disordered" evidence="6">
    <location>
        <begin position="43"/>
        <end position="70"/>
    </location>
</feature>
<dbReference type="AlphaFoldDB" id="A0A7T8K902"/>
<dbReference type="GO" id="GO:0004843">
    <property type="term" value="F:cysteine-type deubiquitinase activity"/>
    <property type="evidence" value="ECO:0007669"/>
    <property type="project" value="InterPro"/>
</dbReference>